<comment type="subunit">
    <text evidence="9">The complex comprises the extracytoplasmic solute receptor protein and the two transmembrane proteins.</text>
</comment>
<evidence type="ECO:0000256" key="9">
    <source>
        <dbReference type="RuleBase" id="RU369079"/>
    </source>
</evidence>
<dbReference type="InterPro" id="IPR055348">
    <property type="entry name" value="DctQ"/>
</dbReference>
<keyword evidence="12" id="KW-1185">Reference proteome</keyword>
<keyword evidence="2 9" id="KW-0813">Transport</keyword>
<comment type="subcellular location">
    <subcellularLocation>
        <location evidence="1 9">Cell inner membrane</location>
        <topology evidence="1 9">Multi-pass membrane protein</topology>
    </subcellularLocation>
</comment>
<feature type="transmembrane region" description="Helical" evidence="9">
    <location>
        <begin position="147"/>
        <end position="168"/>
    </location>
</feature>
<comment type="similarity">
    <text evidence="8 9">Belongs to the TRAP transporter small permease family.</text>
</comment>
<evidence type="ECO:0000256" key="3">
    <source>
        <dbReference type="ARBA" id="ARBA00022475"/>
    </source>
</evidence>
<proteinExistence type="inferred from homology"/>
<evidence type="ECO:0000256" key="5">
    <source>
        <dbReference type="ARBA" id="ARBA00022692"/>
    </source>
</evidence>
<dbReference type="Pfam" id="PF04290">
    <property type="entry name" value="DctQ"/>
    <property type="match status" value="1"/>
</dbReference>
<evidence type="ECO:0000259" key="10">
    <source>
        <dbReference type="Pfam" id="PF04290"/>
    </source>
</evidence>
<feature type="transmembrane region" description="Helical" evidence="9">
    <location>
        <begin position="97"/>
        <end position="119"/>
    </location>
</feature>
<feature type="transmembrane region" description="Helical" evidence="9">
    <location>
        <begin position="58"/>
        <end position="76"/>
    </location>
</feature>
<dbReference type="PANTHER" id="PTHR35011:SF11">
    <property type="entry name" value="TRAP TRANSPORTER SMALL PERMEASE PROTEIN"/>
    <property type="match status" value="1"/>
</dbReference>
<feature type="domain" description="Tripartite ATP-independent periplasmic transporters DctQ component" evidence="10">
    <location>
        <begin position="34"/>
        <end position="169"/>
    </location>
</feature>
<dbReference type="InterPro" id="IPR007387">
    <property type="entry name" value="TRAP_DctQ"/>
</dbReference>
<gene>
    <name evidence="11" type="ORF">QEZ52_21600</name>
</gene>
<feature type="transmembrane region" description="Helical" evidence="9">
    <location>
        <begin position="25"/>
        <end position="46"/>
    </location>
</feature>
<name>A0ABZ2XYH5_9RHOB</name>
<keyword evidence="6 9" id="KW-1133">Transmembrane helix</keyword>
<reference evidence="11 12" key="1">
    <citation type="submission" date="2023-04" db="EMBL/GenBank/DDBJ databases">
        <title>Complete genome sequence of Alisedimentitalea scapharcae.</title>
        <authorList>
            <person name="Rong J.-C."/>
            <person name="Yi M.-L."/>
            <person name="Zhao Q."/>
        </authorList>
    </citation>
    <scope>NUCLEOTIDE SEQUENCE [LARGE SCALE GENOMIC DNA]</scope>
    <source>
        <strain evidence="11 12">KCTC 42119</strain>
        <plasmid evidence="11 12">unnamed4</plasmid>
    </source>
</reference>
<evidence type="ECO:0000256" key="7">
    <source>
        <dbReference type="ARBA" id="ARBA00023136"/>
    </source>
</evidence>
<dbReference type="PANTHER" id="PTHR35011">
    <property type="entry name" value="2,3-DIKETO-L-GULONATE TRAP TRANSPORTER SMALL PERMEASE PROTEIN YIAM"/>
    <property type="match status" value="1"/>
</dbReference>
<dbReference type="RefSeq" id="WP_343211865.1">
    <property type="nucleotide sequence ID" value="NZ_CP123585.1"/>
</dbReference>
<evidence type="ECO:0000313" key="11">
    <source>
        <dbReference type="EMBL" id="WZK91160.1"/>
    </source>
</evidence>
<evidence type="ECO:0000256" key="8">
    <source>
        <dbReference type="ARBA" id="ARBA00038436"/>
    </source>
</evidence>
<keyword evidence="7 9" id="KW-0472">Membrane</keyword>
<evidence type="ECO:0000256" key="6">
    <source>
        <dbReference type="ARBA" id="ARBA00022989"/>
    </source>
</evidence>
<evidence type="ECO:0000256" key="1">
    <source>
        <dbReference type="ARBA" id="ARBA00004429"/>
    </source>
</evidence>
<keyword evidence="4 9" id="KW-0997">Cell inner membrane</keyword>
<protein>
    <recommendedName>
        <fullName evidence="9">TRAP transporter small permease protein</fullName>
    </recommendedName>
</protein>
<geneLocation type="plasmid" evidence="11 12">
    <name>unnamed4</name>
</geneLocation>
<evidence type="ECO:0000256" key="2">
    <source>
        <dbReference type="ARBA" id="ARBA00022448"/>
    </source>
</evidence>
<accession>A0ABZ2XYH5</accession>
<dbReference type="EMBL" id="CP123585">
    <property type="protein sequence ID" value="WZK91160.1"/>
    <property type="molecule type" value="Genomic_DNA"/>
</dbReference>
<sequence>MPELVDKLPNAIAGPVRVALAIKNFIIVVASLIMALTFGFVVVARYGFSADLFAYEEWLMVICFWMFFMASAMGTYDKSHVNADLLGFVIKDPRKLWLRNVIIEFIEVLITFAIIYWAYLMIADEISYYPNWQTTIALHIPFLVPRIGIFFGFILMAVYSILHLYVLLKTGAPDTREDNQLIPRQSARGPNK</sequence>
<keyword evidence="3" id="KW-1003">Cell membrane</keyword>
<keyword evidence="5 9" id="KW-0812">Transmembrane</keyword>
<evidence type="ECO:0000313" key="12">
    <source>
        <dbReference type="Proteomes" id="UP001623232"/>
    </source>
</evidence>
<keyword evidence="11" id="KW-0614">Plasmid</keyword>
<comment type="function">
    <text evidence="9">Part of the tripartite ATP-independent periplasmic (TRAP) transport system.</text>
</comment>
<organism evidence="11 12">
    <name type="scientific">Aliisedimentitalea scapharcae</name>
    <dbReference type="NCBI Taxonomy" id="1524259"/>
    <lineage>
        <taxon>Bacteria</taxon>
        <taxon>Pseudomonadati</taxon>
        <taxon>Pseudomonadota</taxon>
        <taxon>Alphaproteobacteria</taxon>
        <taxon>Rhodobacterales</taxon>
        <taxon>Roseobacteraceae</taxon>
        <taxon>Aliisedimentitalea</taxon>
    </lineage>
</organism>
<evidence type="ECO:0000256" key="4">
    <source>
        <dbReference type="ARBA" id="ARBA00022519"/>
    </source>
</evidence>
<dbReference type="Proteomes" id="UP001623232">
    <property type="component" value="Plasmid unnamed4"/>
</dbReference>